<evidence type="ECO:0000259" key="1">
    <source>
        <dbReference type="Pfam" id="PF15377"/>
    </source>
</evidence>
<reference evidence="2" key="2">
    <citation type="submission" date="2020-08" db="EMBL/GenBank/DDBJ databases">
        <authorList>
            <person name="Shumante A."/>
            <person name="Zimin A.V."/>
            <person name="Puiu D."/>
            <person name="Salzberg S.L."/>
        </authorList>
    </citation>
    <scope>NUCLEOTIDE SEQUENCE</scope>
    <source>
        <strain evidence="2">WC2-LM</strain>
        <tissue evidence="2">Liver</tissue>
    </source>
</reference>
<gene>
    <name evidence="2" type="ORF">GHT09_010388</name>
    <name evidence="3" type="ORF">MONAX_5E044636</name>
</gene>
<dbReference type="PANTHER" id="PTHR31195:SF2">
    <property type="entry name" value="GEO02494P1"/>
    <property type="match status" value="1"/>
</dbReference>
<sequence length="77" mass="9218">MSKWNQVLYRRPAEPTFLSCFKEQVWYREGPIIETKRIQPQLLDEDVDHSNSDEQPQEVVLKKEDLTAEEVMKLKQK</sequence>
<evidence type="ECO:0000313" key="4">
    <source>
        <dbReference type="Proteomes" id="UP000335636"/>
    </source>
</evidence>
<evidence type="ECO:0000313" key="2">
    <source>
        <dbReference type="EMBL" id="KAF7463084.1"/>
    </source>
</evidence>
<organism evidence="3 4">
    <name type="scientific">Marmota monax</name>
    <name type="common">Woodchuck</name>
    <dbReference type="NCBI Taxonomy" id="9995"/>
    <lineage>
        <taxon>Eukaryota</taxon>
        <taxon>Metazoa</taxon>
        <taxon>Chordata</taxon>
        <taxon>Craniata</taxon>
        <taxon>Vertebrata</taxon>
        <taxon>Euteleostomi</taxon>
        <taxon>Mammalia</taxon>
        <taxon>Eutheria</taxon>
        <taxon>Euarchontoglires</taxon>
        <taxon>Glires</taxon>
        <taxon>Rodentia</taxon>
        <taxon>Sciuromorpha</taxon>
        <taxon>Sciuridae</taxon>
        <taxon>Xerinae</taxon>
        <taxon>Marmotini</taxon>
        <taxon>Marmota</taxon>
    </lineage>
</organism>
<keyword evidence="4" id="KW-1185">Reference proteome</keyword>
<accession>A0A5E4BVD7</accession>
<evidence type="ECO:0000313" key="3">
    <source>
        <dbReference type="EMBL" id="VTJ73577.1"/>
    </source>
</evidence>
<name>A0A5E4BVD7_MARMO</name>
<dbReference type="EMBL" id="WJEC01008269">
    <property type="protein sequence ID" value="KAF7463084.1"/>
    <property type="molecule type" value="Genomic_DNA"/>
</dbReference>
<dbReference type="Proteomes" id="UP000662637">
    <property type="component" value="Unassembled WGS sequence"/>
</dbReference>
<dbReference type="InterPro" id="IPR040219">
    <property type="entry name" value="KIAA1143-like"/>
</dbReference>
<dbReference type="InterPro" id="IPR027911">
    <property type="entry name" value="DUF4604"/>
</dbReference>
<dbReference type="Proteomes" id="UP000335636">
    <property type="component" value="Unassembled WGS sequence"/>
</dbReference>
<dbReference type="AlphaFoldDB" id="A0A5E4BVD7"/>
<proteinExistence type="predicted"/>
<dbReference type="Pfam" id="PF15377">
    <property type="entry name" value="DUF4604"/>
    <property type="match status" value="1"/>
</dbReference>
<dbReference type="EMBL" id="CABDUW010000684">
    <property type="protein sequence ID" value="VTJ73577.1"/>
    <property type="molecule type" value="Genomic_DNA"/>
</dbReference>
<feature type="domain" description="DUF4604" evidence="1">
    <location>
        <begin position="5"/>
        <end position="75"/>
    </location>
</feature>
<dbReference type="PANTHER" id="PTHR31195">
    <property type="entry name" value="GEO02494P1"/>
    <property type="match status" value="1"/>
</dbReference>
<reference evidence="3 4" key="1">
    <citation type="submission" date="2019-04" db="EMBL/GenBank/DDBJ databases">
        <authorList>
            <person name="Alioto T."/>
            <person name="Alioto T."/>
        </authorList>
    </citation>
    <scope>NUCLEOTIDE SEQUENCE [LARGE SCALE GENOMIC DNA]</scope>
</reference>
<protein>
    <recommendedName>
        <fullName evidence="1">DUF4604 domain-containing protein</fullName>
    </recommendedName>
</protein>